<feature type="transmembrane region" description="Helical" evidence="6">
    <location>
        <begin position="64"/>
        <end position="84"/>
    </location>
</feature>
<dbReference type="InterPro" id="IPR011701">
    <property type="entry name" value="MFS"/>
</dbReference>
<keyword evidence="2" id="KW-0813">Transport</keyword>
<feature type="transmembrane region" description="Helical" evidence="6">
    <location>
        <begin position="333"/>
        <end position="354"/>
    </location>
</feature>
<dbReference type="Proteomes" id="UP000277007">
    <property type="component" value="Unassembled WGS sequence"/>
</dbReference>
<keyword evidence="4 6" id="KW-1133">Transmembrane helix</keyword>
<feature type="transmembrane region" description="Helical" evidence="6">
    <location>
        <begin position="182"/>
        <end position="204"/>
    </location>
</feature>
<dbReference type="OrthoDB" id="7497327at2"/>
<organism evidence="8 9">
    <name type="scientific">Azospirillum griseum</name>
    <dbReference type="NCBI Taxonomy" id="2496639"/>
    <lineage>
        <taxon>Bacteria</taxon>
        <taxon>Pseudomonadati</taxon>
        <taxon>Pseudomonadota</taxon>
        <taxon>Alphaproteobacteria</taxon>
        <taxon>Rhodospirillales</taxon>
        <taxon>Azospirillaceae</taxon>
        <taxon>Azospirillum</taxon>
    </lineage>
</organism>
<evidence type="ECO:0000313" key="9">
    <source>
        <dbReference type="Proteomes" id="UP000277007"/>
    </source>
</evidence>
<feature type="transmembrane region" description="Helical" evidence="6">
    <location>
        <begin position="26"/>
        <end position="43"/>
    </location>
</feature>
<sequence length="438" mass="45866">MSNAADTAAPPLADTTIRPDVSAARANYVLALLAVVWAINFFDRNILNALLEPIKRDLGVSDTMLGFMSGFGFVILHVAMSVPIARLADRIGRVPVISTGLAVWSLMTALSGFATSATQLLIARSVVGIAEASNGGPTQALLSDYFPAERRAQAMSVLSIATFVGIFLAFALGGYVNQHYGWQTAFFVAGVPGLLVAVVVRLTVRDRMAARPTTNGTETDLPSFGETLRFLAAQRTYVLVAIALCFAAFCNAVIVSWSSALLQRVHHLSTAEAGMIIGPIMGLSGIGGGLAGAVILNRLCRRDIRWMVWAPCLAFLVSIPAMVAFCLSNDRSVTYAALVLTAVFAGFAIGPTAAAVQSTAKTRMRALGGAIALALSNLFGWGLGPLVVGVLNDALHPTFGDQAIRYAMLVGAVSMIGGAVIYSLAARSIRADVAACAD</sequence>
<keyword evidence="3 6" id="KW-0812">Transmembrane</keyword>
<dbReference type="SUPFAM" id="SSF103473">
    <property type="entry name" value="MFS general substrate transporter"/>
    <property type="match status" value="1"/>
</dbReference>
<dbReference type="PROSITE" id="PS50850">
    <property type="entry name" value="MFS"/>
    <property type="match status" value="1"/>
</dbReference>
<feature type="transmembrane region" description="Helical" evidence="6">
    <location>
        <begin position="366"/>
        <end position="391"/>
    </location>
</feature>
<evidence type="ECO:0000256" key="2">
    <source>
        <dbReference type="ARBA" id="ARBA00022448"/>
    </source>
</evidence>
<evidence type="ECO:0000313" key="8">
    <source>
        <dbReference type="EMBL" id="RTR14621.1"/>
    </source>
</evidence>
<gene>
    <name evidence="8" type="ORF">EJ903_23775</name>
</gene>
<evidence type="ECO:0000259" key="7">
    <source>
        <dbReference type="PROSITE" id="PS50850"/>
    </source>
</evidence>
<dbReference type="InterPro" id="IPR044770">
    <property type="entry name" value="MFS_spinster-like"/>
</dbReference>
<evidence type="ECO:0000256" key="3">
    <source>
        <dbReference type="ARBA" id="ARBA00022692"/>
    </source>
</evidence>
<dbReference type="AlphaFoldDB" id="A0A3S0K0L7"/>
<feature type="transmembrane region" description="Helical" evidence="6">
    <location>
        <begin position="273"/>
        <end position="296"/>
    </location>
</feature>
<feature type="transmembrane region" description="Helical" evidence="6">
    <location>
        <begin position="157"/>
        <end position="176"/>
    </location>
</feature>
<dbReference type="GO" id="GO:0022857">
    <property type="term" value="F:transmembrane transporter activity"/>
    <property type="evidence" value="ECO:0007669"/>
    <property type="project" value="InterPro"/>
</dbReference>
<accession>A0A3S0K0L7</accession>
<name>A0A3S0K0L7_9PROT</name>
<dbReference type="EMBL" id="RXMA01000038">
    <property type="protein sequence ID" value="RTR14621.1"/>
    <property type="molecule type" value="Genomic_DNA"/>
</dbReference>
<dbReference type="Gene3D" id="1.20.1250.20">
    <property type="entry name" value="MFS general substrate transporter like domains"/>
    <property type="match status" value="2"/>
</dbReference>
<dbReference type="InterPro" id="IPR036259">
    <property type="entry name" value="MFS_trans_sf"/>
</dbReference>
<feature type="transmembrane region" description="Helical" evidence="6">
    <location>
        <begin position="308"/>
        <end position="327"/>
    </location>
</feature>
<evidence type="ECO:0000256" key="1">
    <source>
        <dbReference type="ARBA" id="ARBA00004141"/>
    </source>
</evidence>
<dbReference type="PANTHER" id="PTHR23505">
    <property type="entry name" value="SPINSTER"/>
    <property type="match status" value="1"/>
</dbReference>
<dbReference type="Pfam" id="PF07690">
    <property type="entry name" value="MFS_1"/>
    <property type="match status" value="1"/>
</dbReference>
<dbReference type="InterPro" id="IPR020846">
    <property type="entry name" value="MFS_dom"/>
</dbReference>
<dbReference type="RefSeq" id="WP_126620169.1">
    <property type="nucleotide sequence ID" value="NZ_JBHUCY010000032.1"/>
</dbReference>
<comment type="caution">
    <text evidence="8">The sequence shown here is derived from an EMBL/GenBank/DDBJ whole genome shotgun (WGS) entry which is preliminary data.</text>
</comment>
<keyword evidence="5 6" id="KW-0472">Membrane</keyword>
<dbReference type="CDD" id="cd17328">
    <property type="entry name" value="MFS_spinster_like"/>
    <property type="match status" value="1"/>
</dbReference>
<feature type="transmembrane region" description="Helical" evidence="6">
    <location>
        <begin position="237"/>
        <end position="261"/>
    </location>
</feature>
<proteinExistence type="predicted"/>
<keyword evidence="9" id="KW-1185">Reference proteome</keyword>
<protein>
    <submittedName>
        <fullName evidence="8">MFS transporter</fullName>
    </submittedName>
</protein>
<dbReference type="PANTHER" id="PTHR23505:SF79">
    <property type="entry name" value="PROTEIN SPINSTER"/>
    <property type="match status" value="1"/>
</dbReference>
<evidence type="ECO:0000256" key="5">
    <source>
        <dbReference type="ARBA" id="ARBA00023136"/>
    </source>
</evidence>
<dbReference type="GO" id="GO:0016020">
    <property type="term" value="C:membrane"/>
    <property type="evidence" value="ECO:0007669"/>
    <property type="project" value="UniProtKB-SubCell"/>
</dbReference>
<feature type="transmembrane region" description="Helical" evidence="6">
    <location>
        <begin position="403"/>
        <end position="425"/>
    </location>
</feature>
<feature type="domain" description="Major facilitator superfamily (MFS) profile" evidence="7">
    <location>
        <begin position="29"/>
        <end position="429"/>
    </location>
</feature>
<evidence type="ECO:0000256" key="4">
    <source>
        <dbReference type="ARBA" id="ARBA00022989"/>
    </source>
</evidence>
<comment type="subcellular location">
    <subcellularLocation>
        <location evidence="1">Membrane</location>
        <topology evidence="1">Multi-pass membrane protein</topology>
    </subcellularLocation>
</comment>
<evidence type="ECO:0000256" key="6">
    <source>
        <dbReference type="SAM" id="Phobius"/>
    </source>
</evidence>
<reference evidence="8 9" key="1">
    <citation type="submission" date="2018-12" db="EMBL/GenBank/DDBJ databases">
        <authorList>
            <person name="Yang Y."/>
        </authorList>
    </citation>
    <scope>NUCLEOTIDE SEQUENCE [LARGE SCALE GENOMIC DNA]</scope>
    <source>
        <strain evidence="8 9">L-25-5w-1</strain>
    </source>
</reference>